<feature type="transmembrane region" description="Helical" evidence="8">
    <location>
        <begin position="34"/>
        <end position="54"/>
    </location>
</feature>
<evidence type="ECO:0000256" key="4">
    <source>
        <dbReference type="ARBA" id="ARBA00022544"/>
    </source>
</evidence>
<name>A0A1H3U725_9BACI</name>
<accession>A0A1H3U725</accession>
<comment type="similarity">
    <text evidence="2">Belongs to the amino acid-polyamine-organocation (APC) superfamily. Spore germination protein (SGP) (TC 2.A.3.9) family.</text>
</comment>
<keyword evidence="7 8" id="KW-0472">Membrane</keyword>
<feature type="transmembrane region" description="Helical" evidence="8">
    <location>
        <begin position="140"/>
        <end position="161"/>
    </location>
</feature>
<feature type="transmembrane region" description="Helical" evidence="8">
    <location>
        <begin position="323"/>
        <end position="345"/>
    </location>
</feature>
<keyword evidence="3" id="KW-0813">Transport</keyword>
<dbReference type="InterPro" id="IPR004761">
    <property type="entry name" value="Spore_GerAB"/>
</dbReference>
<evidence type="ECO:0000256" key="5">
    <source>
        <dbReference type="ARBA" id="ARBA00022692"/>
    </source>
</evidence>
<proteinExistence type="inferred from homology"/>
<evidence type="ECO:0000313" key="10">
    <source>
        <dbReference type="Proteomes" id="UP000198935"/>
    </source>
</evidence>
<dbReference type="EMBL" id="FNPI01000019">
    <property type="protein sequence ID" value="SDZ58148.1"/>
    <property type="molecule type" value="Genomic_DNA"/>
</dbReference>
<protein>
    <submittedName>
        <fullName evidence="9">Spore germination protein</fullName>
    </submittedName>
</protein>
<reference evidence="10" key="1">
    <citation type="submission" date="2016-10" db="EMBL/GenBank/DDBJ databases">
        <authorList>
            <person name="Varghese N."/>
            <person name="Submissions S."/>
        </authorList>
    </citation>
    <scope>NUCLEOTIDE SEQUENCE [LARGE SCALE GENOMIC DNA]</scope>
    <source>
        <strain evidence="10">SP</strain>
    </source>
</reference>
<dbReference type="PANTHER" id="PTHR34975">
    <property type="entry name" value="SPORE GERMINATION PROTEIN A2"/>
    <property type="match status" value="1"/>
</dbReference>
<evidence type="ECO:0000256" key="1">
    <source>
        <dbReference type="ARBA" id="ARBA00004141"/>
    </source>
</evidence>
<dbReference type="GO" id="GO:0009847">
    <property type="term" value="P:spore germination"/>
    <property type="evidence" value="ECO:0007669"/>
    <property type="project" value="InterPro"/>
</dbReference>
<feature type="transmembrane region" description="Helical" evidence="8">
    <location>
        <begin position="293"/>
        <end position="317"/>
    </location>
</feature>
<evidence type="ECO:0000256" key="7">
    <source>
        <dbReference type="ARBA" id="ARBA00023136"/>
    </source>
</evidence>
<feature type="transmembrane region" description="Helical" evidence="8">
    <location>
        <begin position="102"/>
        <end position="128"/>
    </location>
</feature>
<comment type="subcellular location">
    <subcellularLocation>
        <location evidence="1">Membrane</location>
        <topology evidence="1">Multi-pass membrane protein</topology>
    </subcellularLocation>
</comment>
<sequence>MDKSLHVIVMYILTHLALIFFVYPGNIIDSTTQGHWAAIFIGVAVHFIFIYLYMKGLSFFPKKDLISIYFGAGKIVSIIFLLPLACYLLMINIITIRAYSEIITIVFLSNTPLWAIMALLLSISTFIAISGIETIFRTGILLMILFLPPVLFVFFASFQNVDWHYFLPLNSDLGFFAKREFYQSFFAFSGGFIFLGFVQPYFSYSRKKILLAAVALVPFFIFSVYIPILTFGQATASLFTLPYVVVVDTININWLMFDRVTMFFLLSLITFIFLFISLIQWKTVRIINKCIPAVNSVYVIVALSLFTYLVCLFIPNWKEVKNLFWWNSMLRFYILIAIPISVYMIGLHSKRGGKQNDG</sequence>
<dbReference type="STRING" id="1503961.SAMN05421736_11916"/>
<keyword evidence="6 8" id="KW-1133">Transmembrane helix</keyword>
<dbReference type="PANTHER" id="PTHR34975:SF2">
    <property type="entry name" value="SPORE GERMINATION PROTEIN A2"/>
    <property type="match status" value="1"/>
</dbReference>
<keyword evidence="10" id="KW-1185">Reference proteome</keyword>
<evidence type="ECO:0000256" key="2">
    <source>
        <dbReference type="ARBA" id="ARBA00007998"/>
    </source>
</evidence>
<feature type="transmembrane region" description="Helical" evidence="8">
    <location>
        <begin position="262"/>
        <end position="281"/>
    </location>
</feature>
<dbReference type="AlphaFoldDB" id="A0A1H3U725"/>
<feature type="transmembrane region" description="Helical" evidence="8">
    <location>
        <begin position="181"/>
        <end position="202"/>
    </location>
</feature>
<dbReference type="Proteomes" id="UP000198935">
    <property type="component" value="Unassembled WGS sequence"/>
</dbReference>
<keyword evidence="5 8" id="KW-0812">Transmembrane</keyword>
<organism evidence="9 10">
    <name type="scientific">Evansella caseinilytica</name>
    <dbReference type="NCBI Taxonomy" id="1503961"/>
    <lineage>
        <taxon>Bacteria</taxon>
        <taxon>Bacillati</taxon>
        <taxon>Bacillota</taxon>
        <taxon>Bacilli</taxon>
        <taxon>Bacillales</taxon>
        <taxon>Bacillaceae</taxon>
        <taxon>Evansella</taxon>
    </lineage>
</organism>
<gene>
    <name evidence="9" type="ORF">SAMN05421736_11916</name>
</gene>
<evidence type="ECO:0000256" key="3">
    <source>
        <dbReference type="ARBA" id="ARBA00022448"/>
    </source>
</evidence>
<feature type="transmembrane region" description="Helical" evidence="8">
    <location>
        <begin position="75"/>
        <end position="96"/>
    </location>
</feature>
<evidence type="ECO:0000256" key="6">
    <source>
        <dbReference type="ARBA" id="ARBA00022989"/>
    </source>
</evidence>
<keyword evidence="4" id="KW-0309">Germination</keyword>
<evidence type="ECO:0000256" key="8">
    <source>
        <dbReference type="SAM" id="Phobius"/>
    </source>
</evidence>
<feature type="transmembrane region" description="Helical" evidence="8">
    <location>
        <begin position="7"/>
        <end position="28"/>
    </location>
</feature>
<dbReference type="GO" id="GO:0016020">
    <property type="term" value="C:membrane"/>
    <property type="evidence" value="ECO:0007669"/>
    <property type="project" value="UniProtKB-SubCell"/>
</dbReference>
<evidence type="ECO:0000313" key="9">
    <source>
        <dbReference type="EMBL" id="SDZ58148.1"/>
    </source>
</evidence>
<feature type="transmembrane region" description="Helical" evidence="8">
    <location>
        <begin position="209"/>
        <end position="228"/>
    </location>
</feature>
<dbReference type="Pfam" id="PF03845">
    <property type="entry name" value="Spore_permease"/>
    <property type="match status" value="1"/>
</dbReference>